<protein>
    <submittedName>
        <fullName evidence="7">DNA mismatch repair protein MutT</fullName>
    </submittedName>
</protein>
<evidence type="ECO:0000313" key="8">
    <source>
        <dbReference type="Proteomes" id="UP000239322"/>
    </source>
</evidence>
<evidence type="ECO:0000313" key="7">
    <source>
        <dbReference type="EMBL" id="PRH77870.1"/>
    </source>
</evidence>
<comment type="caution">
    <text evidence="7">The sequence shown here is derived from an EMBL/GenBank/DDBJ whole genome shotgun (WGS) entry which is preliminary data.</text>
</comment>
<keyword evidence="8" id="KW-1185">Reference proteome</keyword>
<feature type="region of interest" description="Disordered" evidence="5">
    <location>
        <begin position="1"/>
        <end position="21"/>
    </location>
</feature>
<dbReference type="PROSITE" id="PS00893">
    <property type="entry name" value="NUDIX_BOX"/>
    <property type="match status" value="1"/>
</dbReference>
<evidence type="ECO:0000256" key="3">
    <source>
        <dbReference type="ARBA" id="ARBA00022801"/>
    </source>
</evidence>
<dbReference type="PROSITE" id="PS51462">
    <property type="entry name" value="NUDIX"/>
    <property type="match status" value="1"/>
</dbReference>
<dbReference type="CDD" id="cd04678">
    <property type="entry name" value="NUDIX_MTH2_Nudt15"/>
    <property type="match status" value="1"/>
</dbReference>
<dbReference type="PANTHER" id="PTHR43046:SF14">
    <property type="entry name" value="MUTT_NUDIX FAMILY PROTEIN"/>
    <property type="match status" value="1"/>
</dbReference>
<feature type="region of interest" description="Disordered" evidence="5">
    <location>
        <begin position="162"/>
        <end position="181"/>
    </location>
</feature>
<feature type="domain" description="Nudix hydrolase" evidence="6">
    <location>
        <begin position="19"/>
        <end position="169"/>
    </location>
</feature>
<reference evidence="7 8" key="1">
    <citation type="submission" date="2018-03" db="EMBL/GenBank/DDBJ databases">
        <title>Novel Streptomyces sp. from soil.</title>
        <authorList>
            <person name="Tan G.Y.A."/>
            <person name="Lee Z.Y."/>
        </authorList>
    </citation>
    <scope>NUCLEOTIDE SEQUENCE [LARGE SCALE GENOMIC DNA]</scope>
    <source>
        <strain evidence="7 8">ST5x</strain>
    </source>
</reference>
<evidence type="ECO:0000256" key="1">
    <source>
        <dbReference type="ARBA" id="ARBA00001946"/>
    </source>
</evidence>
<dbReference type="Gene3D" id="3.90.79.10">
    <property type="entry name" value="Nucleoside Triphosphate Pyrophosphohydrolase"/>
    <property type="match status" value="1"/>
</dbReference>
<accession>A0A2S9PTW0</accession>
<evidence type="ECO:0000259" key="6">
    <source>
        <dbReference type="PROSITE" id="PS51462"/>
    </source>
</evidence>
<dbReference type="EMBL" id="PVLV01000270">
    <property type="protein sequence ID" value="PRH77870.1"/>
    <property type="molecule type" value="Genomic_DNA"/>
</dbReference>
<dbReference type="GO" id="GO:0016787">
    <property type="term" value="F:hydrolase activity"/>
    <property type="evidence" value="ECO:0007669"/>
    <property type="project" value="UniProtKB-KW"/>
</dbReference>
<gene>
    <name evidence="7" type="ORF">C6N75_17750</name>
</gene>
<comment type="similarity">
    <text evidence="2 4">Belongs to the Nudix hydrolase family.</text>
</comment>
<dbReference type="RefSeq" id="WP_105869886.1">
    <property type="nucleotide sequence ID" value="NZ_PVLV01000270.1"/>
</dbReference>
<dbReference type="PANTHER" id="PTHR43046">
    <property type="entry name" value="GDP-MANNOSE MANNOSYL HYDROLASE"/>
    <property type="match status" value="1"/>
</dbReference>
<proteinExistence type="inferred from homology"/>
<dbReference type="InterPro" id="IPR000086">
    <property type="entry name" value="NUDIX_hydrolase_dom"/>
</dbReference>
<dbReference type="OrthoDB" id="4035289at2"/>
<dbReference type="InterPro" id="IPR020084">
    <property type="entry name" value="NUDIX_hydrolase_CS"/>
</dbReference>
<dbReference type="InterPro" id="IPR020476">
    <property type="entry name" value="Nudix_hydrolase"/>
</dbReference>
<keyword evidence="3 4" id="KW-0378">Hydrolase</keyword>
<evidence type="ECO:0000256" key="5">
    <source>
        <dbReference type="SAM" id="MobiDB-lite"/>
    </source>
</evidence>
<sequence>MTGRNPFSSRHPGRTRPAPNGLVGVGVVVRDSSGRVLLGLGHDGRWELPGGKVDAGERFEDTAARELAEETGLVADPADVRIGAVLLDGGLAMARVTGAALVERVTGKPSVREPDKIVRWEWFGPGARLPGPLFPPSAAVLRSWGLADPAEPGAAPVFHRLPVGPARTGSEPDAPGAAGPA</sequence>
<organism evidence="7 8">
    <name type="scientific">Streptomyces solincola</name>
    <dbReference type="NCBI Taxonomy" id="2100817"/>
    <lineage>
        <taxon>Bacteria</taxon>
        <taxon>Bacillati</taxon>
        <taxon>Actinomycetota</taxon>
        <taxon>Actinomycetes</taxon>
        <taxon>Kitasatosporales</taxon>
        <taxon>Streptomycetaceae</taxon>
        <taxon>Streptomyces</taxon>
    </lineage>
</organism>
<dbReference type="PRINTS" id="PR00502">
    <property type="entry name" value="NUDIXFAMILY"/>
</dbReference>
<dbReference type="Pfam" id="PF00293">
    <property type="entry name" value="NUDIX"/>
    <property type="match status" value="1"/>
</dbReference>
<dbReference type="InterPro" id="IPR015797">
    <property type="entry name" value="NUDIX_hydrolase-like_dom_sf"/>
</dbReference>
<name>A0A2S9PTW0_9ACTN</name>
<evidence type="ECO:0000256" key="4">
    <source>
        <dbReference type="RuleBase" id="RU003476"/>
    </source>
</evidence>
<dbReference type="Proteomes" id="UP000239322">
    <property type="component" value="Unassembled WGS sequence"/>
</dbReference>
<comment type="cofactor">
    <cofactor evidence="1">
        <name>Mg(2+)</name>
        <dbReference type="ChEBI" id="CHEBI:18420"/>
    </cofactor>
</comment>
<dbReference type="SUPFAM" id="SSF55811">
    <property type="entry name" value="Nudix"/>
    <property type="match status" value="1"/>
</dbReference>
<evidence type="ECO:0000256" key="2">
    <source>
        <dbReference type="ARBA" id="ARBA00005582"/>
    </source>
</evidence>
<dbReference type="AlphaFoldDB" id="A0A2S9PTW0"/>